<feature type="domain" description="Ig-like" evidence="4">
    <location>
        <begin position="69"/>
        <end position="154"/>
    </location>
</feature>
<dbReference type="EMBL" id="HACG01045882">
    <property type="protein sequence ID" value="CEK92747.1"/>
    <property type="molecule type" value="Transcribed_RNA"/>
</dbReference>
<evidence type="ECO:0000259" key="4">
    <source>
        <dbReference type="PROSITE" id="PS50835"/>
    </source>
</evidence>
<dbReference type="SMART" id="SM00409">
    <property type="entry name" value="IG"/>
    <property type="match status" value="2"/>
</dbReference>
<feature type="chain" id="PRO_5002111889" description="Ig-like domain-containing protein" evidence="3">
    <location>
        <begin position="22"/>
        <end position="461"/>
    </location>
</feature>
<dbReference type="InterPro" id="IPR003599">
    <property type="entry name" value="Ig_sub"/>
</dbReference>
<name>A0A0B7BIN0_9EUPU</name>
<dbReference type="PANTHER" id="PTHR11481:SF60">
    <property type="entry name" value="IG-LIKE DOMAIN-CONTAINING PROTEIN"/>
    <property type="match status" value="1"/>
</dbReference>
<dbReference type="InterPro" id="IPR036179">
    <property type="entry name" value="Ig-like_dom_sf"/>
</dbReference>
<dbReference type="InterPro" id="IPR013783">
    <property type="entry name" value="Ig-like_fold"/>
</dbReference>
<dbReference type="InterPro" id="IPR007110">
    <property type="entry name" value="Ig-like_dom"/>
</dbReference>
<keyword evidence="1 3" id="KW-0732">Signal</keyword>
<evidence type="ECO:0000256" key="1">
    <source>
        <dbReference type="ARBA" id="ARBA00022729"/>
    </source>
</evidence>
<dbReference type="Gene3D" id="2.60.40.10">
    <property type="entry name" value="Immunoglobulins"/>
    <property type="match status" value="1"/>
</dbReference>
<dbReference type="AlphaFoldDB" id="A0A0B7BIN0"/>
<sequence length="461" mass="49344">MVFLICFLAVTGICIMPSIHAAVCPQTSGMSCVQTLFTTSTCNATSNMCQCVYNYVPINSGCAMKPSKPSLRLGDATRINVVVPGQSAMLSCMTTDMMPTGNVSVSYMWMQGTNVFTTPTMNYTIQPANATTVGNFSCMIKFTGVDFTLQSDYSDSLTIYLFNSSSMFTPVVENLPTMAVAGGMLSPTCTGLPFGFTYTFTVGTSSNMMAPFAYSSTQLNITCVVTDILNFTLSPTVKNSALAMLPTLTTGIQNVMLSYSPLMSTTDLTFKNGTQTFIVMCVVPMSMYSSTTTLTYTFTDSNNTSPSVVNGNTYVVPNNAVGVHVITCTATDTSNATNTNTSSTVTVTFTNNYISPLPNLTTNPTTISAGSQLVLICNTTDSTVTSYAWMKDNVEIYRQFDKILQIGSVSASNTGNYVCSARKYNYVVNSNNLYISVKSHGVATLSSAMLVIAAGMLSLMQ</sequence>
<evidence type="ECO:0000256" key="3">
    <source>
        <dbReference type="SAM" id="SignalP"/>
    </source>
</evidence>
<evidence type="ECO:0000256" key="2">
    <source>
        <dbReference type="ARBA" id="ARBA00023157"/>
    </source>
</evidence>
<feature type="signal peptide" evidence="3">
    <location>
        <begin position="1"/>
        <end position="21"/>
    </location>
</feature>
<dbReference type="PROSITE" id="PS50835">
    <property type="entry name" value="IG_LIKE"/>
    <property type="match status" value="2"/>
</dbReference>
<gene>
    <name evidence="5" type="primary">ORF189892</name>
</gene>
<dbReference type="GO" id="GO:0009897">
    <property type="term" value="C:external side of plasma membrane"/>
    <property type="evidence" value="ECO:0007669"/>
    <property type="project" value="TreeGrafter"/>
</dbReference>
<reference evidence="5" key="1">
    <citation type="submission" date="2014-12" db="EMBL/GenBank/DDBJ databases">
        <title>Insight into the proteome of Arion vulgaris.</title>
        <authorList>
            <person name="Aradska J."/>
            <person name="Bulat T."/>
            <person name="Smidak R."/>
            <person name="Sarate P."/>
            <person name="Gangsoo J."/>
            <person name="Sialana F."/>
            <person name="Bilban M."/>
            <person name="Lubec G."/>
        </authorList>
    </citation>
    <scope>NUCLEOTIDE SEQUENCE</scope>
    <source>
        <tissue evidence="5">Skin</tissue>
    </source>
</reference>
<dbReference type="Pfam" id="PF13927">
    <property type="entry name" value="Ig_3"/>
    <property type="match status" value="1"/>
</dbReference>
<proteinExistence type="predicted"/>
<evidence type="ECO:0000313" key="5">
    <source>
        <dbReference type="EMBL" id="CEK92747.1"/>
    </source>
</evidence>
<dbReference type="GO" id="GO:0007166">
    <property type="term" value="P:cell surface receptor signaling pathway"/>
    <property type="evidence" value="ECO:0007669"/>
    <property type="project" value="TreeGrafter"/>
</dbReference>
<dbReference type="GO" id="GO:0006955">
    <property type="term" value="P:immune response"/>
    <property type="evidence" value="ECO:0007669"/>
    <property type="project" value="TreeGrafter"/>
</dbReference>
<feature type="domain" description="Ig-like" evidence="4">
    <location>
        <begin position="358"/>
        <end position="436"/>
    </location>
</feature>
<accession>A0A0B7BIN0</accession>
<dbReference type="GO" id="GO:0004888">
    <property type="term" value="F:transmembrane signaling receptor activity"/>
    <property type="evidence" value="ECO:0007669"/>
    <property type="project" value="TreeGrafter"/>
</dbReference>
<protein>
    <recommendedName>
        <fullName evidence="4">Ig-like domain-containing protein</fullName>
    </recommendedName>
</protein>
<dbReference type="PANTHER" id="PTHR11481">
    <property type="entry name" value="IMMUNOGLOBULIN FC RECEPTOR"/>
    <property type="match status" value="1"/>
</dbReference>
<organism evidence="5">
    <name type="scientific">Arion vulgaris</name>
    <dbReference type="NCBI Taxonomy" id="1028688"/>
    <lineage>
        <taxon>Eukaryota</taxon>
        <taxon>Metazoa</taxon>
        <taxon>Spiralia</taxon>
        <taxon>Lophotrochozoa</taxon>
        <taxon>Mollusca</taxon>
        <taxon>Gastropoda</taxon>
        <taxon>Heterobranchia</taxon>
        <taxon>Euthyneura</taxon>
        <taxon>Panpulmonata</taxon>
        <taxon>Eupulmonata</taxon>
        <taxon>Stylommatophora</taxon>
        <taxon>Helicina</taxon>
        <taxon>Arionoidea</taxon>
        <taxon>Arionidae</taxon>
        <taxon>Arion</taxon>
    </lineage>
</organism>
<dbReference type="SUPFAM" id="SSF48726">
    <property type="entry name" value="Immunoglobulin"/>
    <property type="match status" value="2"/>
</dbReference>
<dbReference type="InterPro" id="IPR050488">
    <property type="entry name" value="Ig_Fc_receptor"/>
</dbReference>
<keyword evidence="2" id="KW-1015">Disulfide bond</keyword>